<sequence length="129" mass="14933">MRQYDSSIEIPKFDTINENNFNPKNSFLLAFIQSTRFGVSGAIITLLVEQDENSGISKRTIFIFLEGAYGLEELQIAFYSLLNFRKYIEYISVYDEIHVKLANTRIVSSNYEVLYPPQFTLQNLDVQLS</sequence>
<reference evidence="1 2" key="1">
    <citation type="journal article" date="2010" name="Cell">
        <title>The genome of Naegleria gruberi illuminates early eukaryotic versatility.</title>
        <authorList>
            <person name="Fritz-Laylin L.K."/>
            <person name="Prochnik S.E."/>
            <person name="Ginger M.L."/>
            <person name="Dacks J.B."/>
            <person name="Carpenter M.L."/>
            <person name="Field M.C."/>
            <person name="Kuo A."/>
            <person name="Paredez A."/>
            <person name="Chapman J."/>
            <person name="Pham J."/>
            <person name="Shu S."/>
            <person name="Neupane R."/>
            <person name="Cipriano M."/>
            <person name="Mancuso J."/>
            <person name="Tu H."/>
            <person name="Salamov A."/>
            <person name="Lindquist E."/>
            <person name="Shapiro H."/>
            <person name="Lucas S."/>
            <person name="Grigoriev I.V."/>
            <person name="Cande W.Z."/>
            <person name="Fulton C."/>
            <person name="Rokhsar D.S."/>
            <person name="Dawson S.C."/>
        </authorList>
    </citation>
    <scope>NUCLEOTIDE SEQUENCE [LARGE SCALE GENOMIC DNA]</scope>
    <source>
        <strain evidence="1 2">NEG-M</strain>
    </source>
</reference>
<dbReference type="RefSeq" id="XP_002678711.1">
    <property type="nucleotide sequence ID" value="XM_002678665.1"/>
</dbReference>
<evidence type="ECO:0000313" key="1">
    <source>
        <dbReference type="EMBL" id="EFC45967.1"/>
    </source>
</evidence>
<accession>D2VAJ9</accession>
<protein>
    <submittedName>
        <fullName evidence="1">Predicted protein</fullName>
    </submittedName>
</protein>
<dbReference type="EMBL" id="GG738860">
    <property type="protein sequence ID" value="EFC45967.1"/>
    <property type="molecule type" value="Genomic_DNA"/>
</dbReference>
<dbReference type="VEuPathDB" id="AmoebaDB:NAEGRDRAFT_65883"/>
<keyword evidence="2" id="KW-1185">Reference proteome</keyword>
<proteinExistence type="predicted"/>
<name>D2VAJ9_NAEGR</name>
<organism evidence="2">
    <name type="scientific">Naegleria gruberi</name>
    <name type="common">Amoeba</name>
    <dbReference type="NCBI Taxonomy" id="5762"/>
    <lineage>
        <taxon>Eukaryota</taxon>
        <taxon>Discoba</taxon>
        <taxon>Heterolobosea</taxon>
        <taxon>Tetramitia</taxon>
        <taxon>Eutetramitia</taxon>
        <taxon>Vahlkampfiidae</taxon>
        <taxon>Naegleria</taxon>
    </lineage>
</organism>
<gene>
    <name evidence="1" type="ORF">NAEGRDRAFT_65883</name>
</gene>
<dbReference type="AlphaFoldDB" id="D2VAJ9"/>
<dbReference type="GeneID" id="8848547"/>
<dbReference type="KEGG" id="ngr:NAEGRDRAFT_65883"/>
<dbReference type="InParanoid" id="D2VAJ9"/>
<dbReference type="Proteomes" id="UP000006671">
    <property type="component" value="Unassembled WGS sequence"/>
</dbReference>
<evidence type="ECO:0000313" key="2">
    <source>
        <dbReference type="Proteomes" id="UP000006671"/>
    </source>
</evidence>